<evidence type="ECO:0000313" key="2">
    <source>
        <dbReference type="Proteomes" id="UP001282284"/>
    </source>
</evidence>
<evidence type="ECO:0000313" key="1">
    <source>
        <dbReference type="EMBL" id="MDW0112158.1"/>
    </source>
</evidence>
<reference evidence="1 2" key="1">
    <citation type="submission" date="2023-06" db="EMBL/GenBank/DDBJ databases">
        <title>Sporosarcina sp. nov., isolated from Korean traditional fermented seafood 'Jeotgal'.</title>
        <authorList>
            <person name="Yang A.I."/>
            <person name="Shin N.-R."/>
        </authorList>
    </citation>
    <scope>NUCLEOTIDE SEQUENCE [LARGE SCALE GENOMIC DNA]</scope>
    <source>
        <strain evidence="1 2">KCTC13119</strain>
    </source>
</reference>
<gene>
    <name evidence="1" type="ORF">QT711_03105</name>
</gene>
<keyword evidence="2" id="KW-1185">Reference proteome</keyword>
<name>A0ABU4G5C2_9BACL</name>
<protein>
    <submittedName>
        <fullName evidence="1">HK97 gp10 family phage protein</fullName>
    </submittedName>
</protein>
<dbReference type="InterPro" id="IPR010064">
    <property type="entry name" value="HK97-gp10_tail"/>
</dbReference>
<dbReference type="NCBIfam" id="TIGR01725">
    <property type="entry name" value="phge_HK97_gp10"/>
    <property type="match status" value="1"/>
</dbReference>
<sequence length="120" mass="13135">MSSFKIDGFEKFMSTIERMPAKLNDEAKKAIHTRTLEMEANAKSLSPIDTGHLRRSLNSTFSDEGSSTVGEVSTVVEYAPFVEFGTSKQAAQPFLTPSFVNASKNLEADLKKVMGGLDKL</sequence>
<dbReference type="EMBL" id="JAUBDI010000002">
    <property type="protein sequence ID" value="MDW0112158.1"/>
    <property type="molecule type" value="Genomic_DNA"/>
</dbReference>
<dbReference type="Proteomes" id="UP001282284">
    <property type="component" value="Unassembled WGS sequence"/>
</dbReference>
<comment type="caution">
    <text evidence="1">The sequence shown here is derived from an EMBL/GenBank/DDBJ whole genome shotgun (WGS) entry which is preliminary data.</text>
</comment>
<accession>A0ABU4G5C2</accession>
<dbReference type="RefSeq" id="WP_317942052.1">
    <property type="nucleotide sequence ID" value="NZ_JAUBDI010000002.1"/>
</dbReference>
<dbReference type="Pfam" id="PF04883">
    <property type="entry name" value="HK97-gp10_like"/>
    <property type="match status" value="1"/>
</dbReference>
<organism evidence="1 2">
    <name type="scientific">Sporosarcina saromensis</name>
    <dbReference type="NCBI Taxonomy" id="359365"/>
    <lineage>
        <taxon>Bacteria</taxon>
        <taxon>Bacillati</taxon>
        <taxon>Bacillota</taxon>
        <taxon>Bacilli</taxon>
        <taxon>Bacillales</taxon>
        <taxon>Caryophanaceae</taxon>
        <taxon>Sporosarcina</taxon>
    </lineage>
</organism>
<proteinExistence type="predicted"/>